<sequence>MLLLLLFSRFRTLSQTVFPATAAAAAAAAATAATVFCSTVIESRVACNDGVDGLSPGKGAGGEGWQVLAAATVVVGAVMMVCKG</sequence>
<accession>A0A2M4B1V2</accession>
<proteinExistence type="predicted"/>
<evidence type="ECO:0000256" key="1">
    <source>
        <dbReference type="SAM" id="SignalP"/>
    </source>
</evidence>
<feature type="chain" id="PRO_5014966965" evidence="1">
    <location>
        <begin position="17"/>
        <end position="84"/>
    </location>
</feature>
<dbReference type="EMBL" id="GGFK01013698">
    <property type="protein sequence ID" value="MBW47019.1"/>
    <property type="molecule type" value="Transcribed_RNA"/>
</dbReference>
<name>A0A2M4B1V2_9DIPT</name>
<feature type="signal peptide" evidence="1">
    <location>
        <begin position="1"/>
        <end position="16"/>
    </location>
</feature>
<evidence type="ECO:0000313" key="2">
    <source>
        <dbReference type="EMBL" id="MBW47019.1"/>
    </source>
</evidence>
<reference evidence="2" key="1">
    <citation type="submission" date="2018-01" db="EMBL/GenBank/DDBJ databases">
        <title>An insight into the sialome of Amazonian anophelines.</title>
        <authorList>
            <person name="Ribeiro J.M."/>
            <person name="Scarpassa V."/>
            <person name="Calvo E."/>
        </authorList>
    </citation>
    <scope>NUCLEOTIDE SEQUENCE</scope>
    <source>
        <tissue evidence="2">Salivary glands</tissue>
    </source>
</reference>
<organism evidence="2">
    <name type="scientific">Anopheles triannulatus</name>
    <dbReference type="NCBI Taxonomy" id="58253"/>
    <lineage>
        <taxon>Eukaryota</taxon>
        <taxon>Metazoa</taxon>
        <taxon>Ecdysozoa</taxon>
        <taxon>Arthropoda</taxon>
        <taxon>Hexapoda</taxon>
        <taxon>Insecta</taxon>
        <taxon>Pterygota</taxon>
        <taxon>Neoptera</taxon>
        <taxon>Endopterygota</taxon>
        <taxon>Diptera</taxon>
        <taxon>Nematocera</taxon>
        <taxon>Culicoidea</taxon>
        <taxon>Culicidae</taxon>
        <taxon>Anophelinae</taxon>
        <taxon>Anopheles</taxon>
    </lineage>
</organism>
<keyword evidence="1" id="KW-0732">Signal</keyword>
<protein>
    <submittedName>
        <fullName evidence="2">Putative secreted protein</fullName>
    </submittedName>
</protein>
<dbReference type="AlphaFoldDB" id="A0A2M4B1V2"/>